<comment type="caution">
    <text evidence="1">The sequence shown here is derived from an EMBL/GenBank/DDBJ whole genome shotgun (WGS) entry which is preliminary data.</text>
</comment>
<dbReference type="EMBL" id="JBHTJA010000008">
    <property type="protein sequence ID" value="MFD0900153.1"/>
    <property type="molecule type" value="Genomic_DNA"/>
</dbReference>
<name>A0ABW3EII7_9ACTN</name>
<dbReference type="Pfam" id="PF11583">
    <property type="entry name" value="AurF"/>
    <property type="match status" value="1"/>
</dbReference>
<organism evidence="1 2">
    <name type="scientific">Actinomadura sediminis</name>
    <dbReference type="NCBI Taxonomy" id="1038904"/>
    <lineage>
        <taxon>Bacteria</taxon>
        <taxon>Bacillati</taxon>
        <taxon>Actinomycetota</taxon>
        <taxon>Actinomycetes</taxon>
        <taxon>Streptosporangiales</taxon>
        <taxon>Thermomonosporaceae</taxon>
        <taxon>Actinomadura</taxon>
    </lineage>
</organism>
<accession>A0ABW3EII7</accession>
<dbReference type="InterPro" id="IPR025859">
    <property type="entry name" value="AurF/CmlI"/>
</dbReference>
<dbReference type="Gene3D" id="1.10.620.20">
    <property type="entry name" value="Ribonucleotide Reductase, subunit A"/>
    <property type="match status" value="1"/>
</dbReference>
<dbReference type="InterPro" id="IPR012348">
    <property type="entry name" value="RNR-like"/>
</dbReference>
<keyword evidence="2" id="KW-1185">Reference proteome</keyword>
<reference evidence="2" key="1">
    <citation type="journal article" date="2019" name="Int. J. Syst. Evol. Microbiol.">
        <title>The Global Catalogue of Microorganisms (GCM) 10K type strain sequencing project: providing services to taxonomists for standard genome sequencing and annotation.</title>
        <authorList>
            <consortium name="The Broad Institute Genomics Platform"/>
            <consortium name="The Broad Institute Genome Sequencing Center for Infectious Disease"/>
            <person name="Wu L."/>
            <person name="Ma J."/>
        </authorList>
    </citation>
    <scope>NUCLEOTIDE SEQUENCE [LARGE SCALE GENOMIC DNA]</scope>
    <source>
        <strain evidence="2">JCM 31202</strain>
    </source>
</reference>
<dbReference type="RefSeq" id="WP_378297091.1">
    <property type="nucleotide sequence ID" value="NZ_JBHTJA010000008.1"/>
</dbReference>
<dbReference type="Proteomes" id="UP001596972">
    <property type="component" value="Unassembled WGS sequence"/>
</dbReference>
<dbReference type="InterPro" id="IPR009078">
    <property type="entry name" value="Ferritin-like_SF"/>
</dbReference>
<dbReference type="SUPFAM" id="SSF47240">
    <property type="entry name" value="Ferritin-like"/>
    <property type="match status" value="1"/>
</dbReference>
<proteinExistence type="predicted"/>
<sequence length="295" mass="33477">MKVKEREATARRLLRSAAKASFDPGVEIDWDAPMEPGKYFLPPERVSLYGTDVWRALDEERRIELSRHELASMTYVGVWLEVSLMQLFMRFVYDLDPRSAHAQFALTEVGDETRHSVMFGRLLDRLGAPRTRLPAIVHRGGRLYKAVGSGPAMWATFLVGEEVFDRMQRAIMDDPRVQPLVRDVSRIHVIEEARHVRFAREEIVRSMRGLGRARLAAHRLTAAVTATAPIGFMIDPEVYRCVGLEPARGRSIALANPHHRETLLWMGAKIVPFLEELGLVAGPGRALWRHTGLLR</sequence>
<gene>
    <name evidence="1" type="ORF">ACFQ11_07090</name>
</gene>
<protein>
    <submittedName>
        <fullName evidence="1">Diiron oxygenase</fullName>
    </submittedName>
</protein>
<evidence type="ECO:0000313" key="1">
    <source>
        <dbReference type="EMBL" id="MFD0900153.1"/>
    </source>
</evidence>
<evidence type="ECO:0000313" key="2">
    <source>
        <dbReference type="Proteomes" id="UP001596972"/>
    </source>
</evidence>